<keyword evidence="8" id="KW-0472">Membrane</keyword>
<feature type="domain" description="Histidine kinase/HSP90-like ATPase" evidence="9">
    <location>
        <begin position="468"/>
        <end position="571"/>
    </location>
</feature>
<dbReference type="Proteomes" id="UP000479293">
    <property type="component" value="Unassembled WGS sequence"/>
</dbReference>
<evidence type="ECO:0000259" key="9">
    <source>
        <dbReference type="SMART" id="SM00387"/>
    </source>
</evidence>
<keyword evidence="8" id="KW-0812">Transmembrane</keyword>
<evidence type="ECO:0000256" key="2">
    <source>
        <dbReference type="ARBA" id="ARBA00012438"/>
    </source>
</evidence>
<evidence type="ECO:0000256" key="5">
    <source>
        <dbReference type="ARBA" id="ARBA00022741"/>
    </source>
</evidence>
<evidence type="ECO:0000313" key="11">
    <source>
        <dbReference type="Proteomes" id="UP000479293"/>
    </source>
</evidence>
<comment type="caution">
    <text evidence="10">The sequence shown here is derived from an EMBL/GenBank/DDBJ whole genome shotgun (WGS) entry which is preliminary data.</text>
</comment>
<keyword evidence="8" id="KW-1133">Transmembrane helix</keyword>
<dbReference type="EC" id="2.7.13.3" evidence="2"/>
<keyword evidence="5" id="KW-0547">Nucleotide-binding</keyword>
<dbReference type="GO" id="GO:0005524">
    <property type="term" value="F:ATP binding"/>
    <property type="evidence" value="ECO:0007669"/>
    <property type="project" value="UniProtKB-KW"/>
</dbReference>
<dbReference type="GO" id="GO:0004673">
    <property type="term" value="F:protein histidine kinase activity"/>
    <property type="evidence" value="ECO:0007669"/>
    <property type="project" value="UniProtKB-EC"/>
</dbReference>
<dbReference type="Gene3D" id="3.30.565.10">
    <property type="entry name" value="Histidine kinase-like ATPase, C-terminal domain"/>
    <property type="match status" value="1"/>
</dbReference>
<dbReference type="SMART" id="SM00387">
    <property type="entry name" value="HATPase_c"/>
    <property type="match status" value="1"/>
</dbReference>
<evidence type="ECO:0000256" key="8">
    <source>
        <dbReference type="SAM" id="Phobius"/>
    </source>
</evidence>
<evidence type="ECO:0000256" key="4">
    <source>
        <dbReference type="ARBA" id="ARBA00022679"/>
    </source>
</evidence>
<dbReference type="PANTHER" id="PTHR41523">
    <property type="entry name" value="TWO-COMPONENT SYSTEM SENSOR PROTEIN"/>
    <property type="match status" value="1"/>
</dbReference>
<organism evidence="10 11">
    <name type="scientific">Salmonirosea aquatica</name>
    <dbReference type="NCBI Taxonomy" id="2654236"/>
    <lineage>
        <taxon>Bacteria</taxon>
        <taxon>Pseudomonadati</taxon>
        <taxon>Bacteroidota</taxon>
        <taxon>Cytophagia</taxon>
        <taxon>Cytophagales</taxon>
        <taxon>Spirosomataceae</taxon>
        <taxon>Salmonirosea</taxon>
    </lineage>
</organism>
<keyword evidence="4" id="KW-0808">Transferase</keyword>
<feature type="transmembrane region" description="Helical" evidence="8">
    <location>
        <begin position="335"/>
        <end position="358"/>
    </location>
</feature>
<dbReference type="RefSeq" id="WP_152762919.1">
    <property type="nucleotide sequence ID" value="NZ_WHLY01000002.1"/>
</dbReference>
<dbReference type="Pfam" id="PF07568">
    <property type="entry name" value="HisKA_2"/>
    <property type="match status" value="1"/>
</dbReference>
<keyword evidence="7" id="KW-0067">ATP-binding</keyword>
<proteinExistence type="predicted"/>
<accession>A0A7C9FAJ3</accession>
<evidence type="ECO:0000256" key="7">
    <source>
        <dbReference type="ARBA" id="ARBA00022840"/>
    </source>
</evidence>
<reference evidence="10 11" key="1">
    <citation type="submission" date="2019-10" db="EMBL/GenBank/DDBJ databases">
        <title>Draft Genome Sequence of Cytophagaceae sp. SJW1-29.</title>
        <authorList>
            <person name="Choi A."/>
        </authorList>
    </citation>
    <scope>NUCLEOTIDE SEQUENCE [LARGE SCALE GENOMIC DNA]</scope>
    <source>
        <strain evidence="10 11">SJW1-29</strain>
    </source>
</reference>
<comment type="catalytic activity">
    <reaction evidence="1">
        <text>ATP + protein L-histidine = ADP + protein N-phospho-L-histidine.</text>
        <dbReference type="EC" id="2.7.13.3"/>
    </reaction>
</comment>
<dbReference type="InterPro" id="IPR011495">
    <property type="entry name" value="Sig_transdc_His_kin_sub2_dim/P"/>
</dbReference>
<evidence type="ECO:0000256" key="6">
    <source>
        <dbReference type="ARBA" id="ARBA00022777"/>
    </source>
</evidence>
<dbReference type="EMBL" id="WHLY01000002">
    <property type="protein sequence ID" value="MPR35664.1"/>
    <property type="molecule type" value="Genomic_DNA"/>
</dbReference>
<name>A0A7C9FAJ3_9BACT</name>
<dbReference type="InterPro" id="IPR036890">
    <property type="entry name" value="HATPase_C_sf"/>
</dbReference>
<dbReference type="InterPro" id="IPR003594">
    <property type="entry name" value="HATPase_dom"/>
</dbReference>
<dbReference type="SUPFAM" id="SSF48452">
    <property type="entry name" value="TPR-like"/>
    <property type="match status" value="1"/>
</dbReference>
<evidence type="ECO:0000256" key="3">
    <source>
        <dbReference type="ARBA" id="ARBA00022553"/>
    </source>
</evidence>
<dbReference type="InterPro" id="IPR011990">
    <property type="entry name" value="TPR-like_helical_dom_sf"/>
</dbReference>
<evidence type="ECO:0000256" key="1">
    <source>
        <dbReference type="ARBA" id="ARBA00000085"/>
    </source>
</evidence>
<dbReference type="Gene3D" id="1.25.40.10">
    <property type="entry name" value="Tetratricopeptide repeat domain"/>
    <property type="match status" value="1"/>
</dbReference>
<gene>
    <name evidence="10" type="ORF">GBK04_20490</name>
</gene>
<dbReference type="PANTHER" id="PTHR41523:SF8">
    <property type="entry name" value="ETHYLENE RESPONSE SENSOR PROTEIN"/>
    <property type="match status" value="1"/>
</dbReference>
<keyword evidence="3" id="KW-0597">Phosphoprotein</keyword>
<keyword evidence="6" id="KW-0418">Kinase</keyword>
<keyword evidence="11" id="KW-1185">Reference proteome</keyword>
<evidence type="ECO:0000313" key="10">
    <source>
        <dbReference type="EMBL" id="MPR35664.1"/>
    </source>
</evidence>
<sequence>MLSRSVFLLLFGLALPGVAQSVFPLIAEKRQYAEEVEKEARAKGDTLLLAEAYYLYGKMYAFAGDHAASKTSFLKSLRLLEPRGDSYELGRLYIRLSENSQQIAHSQDEILYAYRAKTIFERIHSLKGQVLANATLARVYERLHPNRFKNGLPDSALIYLRKAESFTRQLRDSLGLAVTYMQIGELFLFRNDPRAVPYLEESLRWLNLKPNLRDQLNTTLLLGRAHLNAGRNEKALAKIKEAAKLYKDNHLNDHVLAATLDRAMIAYYEKTNQWRLAYERFGDLYEKETVQFASERDGVLARLQIEYDTEKKENKLKEQAMELSLTTQSLRFQRIIAISSLLLFLITGVSSILFFRLFRKNQRISQQNQYLVQEQKHRAQNNLQVLSSLFNMQARLVTDPGSKRTMEENRLRVQSMALIQRKLDEDTQSDAIDLPLFIPELTTGILNAFGFSQIEVRFTIDPIVLGTDQAVPIGLILNELITNACKYAFPDNPDPVLTIVCRRISEKIGLKIMDNGPGLPDYYPIDTPIRKSKKDSFGMQLIRILVEQVRGSYSFDSSKGTLFNMHFISQSVS</sequence>
<dbReference type="Pfam" id="PF13581">
    <property type="entry name" value="HATPase_c_2"/>
    <property type="match status" value="1"/>
</dbReference>
<dbReference type="SUPFAM" id="SSF55874">
    <property type="entry name" value="ATPase domain of HSP90 chaperone/DNA topoisomerase II/histidine kinase"/>
    <property type="match status" value="1"/>
</dbReference>
<protein>
    <recommendedName>
        <fullName evidence="2">histidine kinase</fullName>
        <ecNumber evidence="2">2.7.13.3</ecNumber>
    </recommendedName>
</protein>
<dbReference type="AlphaFoldDB" id="A0A7C9FAJ3"/>